<dbReference type="eggNOG" id="ENOG5032WMG">
    <property type="taxonomic scope" value="Bacteria"/>
</dbReference>
<dbReference type="RefSeq" id="WP_012175218.1">
    <property type="nucleotide sequence ID" value="NC_009943.1"/>
</dbReference>
<keyword evidence="1" id="KW-1133">Transmembrane helix</keyword>
<evidence type="ECO:0000313" key="2">
    <source>
        <dbReference type="EMBL" id="ABW67602.1"/>
    </source>
</evidence>
<keyword evidence="1" id="KW-0812">Transmembrane</keyword>
<sequence>MKIVYIAGLGHSGSTILDMAMGCNEQIVGLGEVLQVLKATADELETTYNSLRCSCGQTFSQCDFWKGAKELLMVNSQRSLAKKYITLIDYFQAKYGPDMILLDSSKIVSDHVTALAKNHDVKIILLVRDIRSWCYSRHSRLKKNIFRLGLQWTRTTLGQLRYIKKNNLKYKLMGYEEIALYPEVMLKEICRFIGIAYHPDMLVPGNTHSHVVKGNVARGDNEKRKAILYDARWMTSLPIVFYSVLLFPFMFLNQKLVYSNFTRGETVAFGQAVDDFYLFGEAQKEQAQRMVVGRK</sequence>
<dbReference type="SUPFAM" id="SSF52540">
    <property type="entry name" value="P-loop containing nucleoside triphosphate hydrolases"/>
    <property type="match status" value="1"/>
</dbReference>
<dbReference type="InterPro" id="IPR027417">
    <property type="entry name" value="P-loop_NTPase"/>
</dbReference>
<feature type="transmembrane region" description="Helical" evidence="1">
    <location>
        <begin position="233"/>
        <end position="252"/>
    </location>
</feature>
<dbReference type="Gene3D" id="3.40.50.300">
    <property type="entry name" value="P-loop containing nucleotide triphosphate hydrolases"/>
    <property type="match status" value="1"/>
</dbReference>
<keyword evidence="1" id="KW-0472">Membrane</keyword>
<dbReference type="Proteomes" id="UP000008561">
    <property type="component" value="Chromosome"/>
</dbReference>
<dbReference type="STRING" id="96561.Dole_1798"/>
<dbReference type="AlphaFoldDB" id="A9A0X7"/>
<gene>
    <name evidence="2" type="ordered locus">Dole_1798</name>
</gene>
<proteinExistence type="predicted"/>
<protein>
    <recommendedName>
        <fullName evidence="4">Sulfotransferase</fullName>
    </recommendedName>
</protein>
<dbReference type="Pfam" id="PF13469">
    <property type="entry name" value="Sulfotransfer_3"/>
    <property type="match status" value="1"/>
</dbReference>
<dbReference type="HOGENOM" id="CLU_064720_0_0_7"/>
<dbReference type="OrthoDB" id="5432096at2"/>
<accession>A9A0X7</accession>
<dbReference type="KEGG" id="dol:Dole_1798"/>
<evidence type="ECO:0008006" key="4">
    <source>
        <dbReference type="Google" id="ProtNLM"/>
    </source>
</evidence>
<dbReference type="EMBL" id="CP000859">
    <property type="protein sequence ID" value="ABW67602.1"/>
    <property type="molecule type" value="Genomic_DNA"/>
</dbReference>
<reference evidence="2 3" key="1">
    <citation type="submission" date="2007-10" db="EMBL/GenBank/DDBJ databases">
        <title>Complete sequence of Desulfococcus oleovorans Hxd3.</title>
        <authorList>
            <consortium name="US DOE Joint Genome Institute"/>
            <person name="Copeland A."/>
            <person name="Lucas S."/>
            <person name="Lapidus A."/>
            <person name="Barry K."/>
            <person name="Glavina del Rio T."/>
            <person name="Dalin E."/>
            <person name="Tice H."/>
            <person name="Pitluck S."/>
            <person name="Kiss H."/>
            <person name="Brettin T."/>
            <person name="Bruce D."/>
            <person name="Detter J.C."/>
            <person name="Han C."/>
            <person name="Schmutz J."/>
            <person name="Larimer F."/>
            <person name="Land M."/>
            <person name="Hauser L."/>
            <person name="Kyrpides N."/>
            <person name="Kim E."/>
            <person name="Wawrik B."/>
            <person name="Richardson P."/>
        </authorList>
    </citation>
    <scope>NUCLEOTIDE SEQUENCE [LARGE SCALE GENOMIC DNA]</scope>
    <source>
        <strain evidence="3">DSM 6200 / JCM 39069 / Hxd3</strain>
    </source>
</reference>
<keyword evidence="3" id="KW-1185">Reference proteome</keyword>
<evidence type="ECO:0000256" key="1">
    <source>
        <dbReference type="SAM" id="Phobius"/>
    </source>
</evidence>
<organism evidence="2 3">
    <name type="scientific">Desulfosudis oleivorans (strain DSM 6200 / JCM 39069 / Hxd3)</name>
    <name type="common">Desulfococcus oleovorans</name>
    <dbReference type="NCBI Taxonomy" id="96561"/>
    <lineage>
        <taxon>Bacteria</taxon>
        <taxon>Pseudomonadati</taxon>
        <taxon>Thermodesulfobacteriota</taxon>
        <taxon>Desulfobacteria</taxon>
        <taxon>Desulfobacterales</taxon>
        <taxon>Desulfosudaceae</taxon>
        <taxon>Desulfosudis</taxon>
    </lineage>
</organism>
<evidence type="ECO:0000313" key="3">
    <source>
        <dbReference type="Proteomes" id="UP000008561"/>
    </source>
</evidence>
<name>A9A0X7_DESOH</name>